<protein>
    <submittedName>
        <fullName evidence="3">Membrane protein implicated in regulation of membrane protease activity</fullName>
    </submittedName>
</protein>
<keyword evidence="4" id="KW-1185">Reference proteome</keyword>
<keyword evidence="1" id="KW-1133">Transmembrane helix</keyword>
<keyword evidence="3" id="KW-0378">Hydrolase</keyword>
<dbReference type="GO" id="GO:0008233">
    <property type="term" value="F:peptidase activity"/>
    <property type="evidence" value="ECO:0007669"/>
    <property type="project" value="UniProtKB-KW"/>
</dbReference>
<evidence type="ECO:0000313" key="3">
    <source>
        <dbReference type="EMBL" id="MDR7305163.1"/>
    </source>
</evidence>
<evidence type="ECO:0000256" key="1">
    <source>
        <dbReference type="SAM" id="Phobius"/>
    </source>
</evidence>
<name>A0ABU1ZIG8_9BURK</name>
<gene>
    <name evidence="3" type="ORF">J2X15_000429</name>
</gene>
<proteinExistence type="predicted"/>
<keyword evidence="1" id="KW-0812">Transmembrane</keyword>
<dbReference type="Proteomes" id="UP001268089">
    <property type="component" value="Unassembled WGS sequence"/>
</dbReference>
<keyword evidence="1" id="KW-0472">Membrane</keyword>
<keyword evidence="3" id="KW-0645">Protease</keyword>
<feature type="domain" description="NfeD-like C-terminal" evidence="2">
    <location>
        <begin position="85"/>
        <end position="140"/>
    </location>
</feature>
<evidence type="ECO:0000313" key="4">
    <source>
        <dbReference type="Proteomes" id="UP001268089"/>
    </source>
</evidence>
<evidence type="ECO:0000259" key="2">
    <source>
        <dbReference type="Pfam" id="PF01957"/>
    </source>
</evidence>
<sequence>MSEPTLWWLVTGAIVAAELLTGTFYLLMLALGTAAAALAAHGGANTTVQIVVAALVGGGAVVAWHLKRPSGRAELPAQANPNVNMDIGETVQIAAWNPDGTASVQYRGANWTAMHRTGITPSAGAHRVSEVVGNRLLVDKA</sequence>
<organism evidence="3 4">
    <name type="scientific">Rhodoferax saidenbachensis</name>
    <dbReference type="NCBI Taxonomy" id="1484693"/>
    <lineage>
        <taxon>Bacteria</taxon>
        <taxon>Pseudomonadati</taxon>
        <taxon>Pseudomonadota</taxon>
        <taxon>Betaproteobacteria</taxon>
        <taxon>Burkholderiales</taxon>
        <taxon>Comamonadaceae</taxon>
        <taxon>Rhodoferax</taxon>
    </lineage>
</organism>
<dbReference type="InterPro" id="IPR002810">
    <property type="entry name" value="NfeD-like_C"/>
</dbReference>
<accession>A0ABU1ZIG8</accession>
<dbReference type="RefSeq" id="WP_310339045.1">
    <property type="nucleotide sequence ID" value="NZ_JAVDXO010000001.1"/>
</dbReference>
<dbReference type="Pfam" id="PF01957">
    <property type="entry name" value="NfeD"/>
    <property type="match status" value="1"/>
</dbReference>
<feature type="transmembrane region" description="Helical" evidence="1">
    <location>
        <begin position="46"/>
        <end position="66"/>
    </location>
</feature>
<reference evidence="3 4" key="1">
    <citation type="submission" date="2023-07" db="EMBL/GenBank/DDBJ databases">
        <title>Sorghum-associated microbial communities from plants grown in Nebraska, USA.</title>
        <authorList>
            <person name="Schachtman D."/>
        </authorList>
    </citation>
    <scope>NUCLEOTIDE SEQUENCE [LARGE SCALE GENOMIC DNA]</scope>
    <source>
        <strain evidence="3 4">BE308</strain>
    </source>
</reference>
<feature type="transmembrane region" description="Helical" evidence="1">
    <location>
        <begin position="7"/>
        <end position="40"/>
    </location>
</feature>
<dbReference type="EMBL" id="JAVDXO010000001">
    <property type="protein sequence ID" value="MDR7305163.1"/>
    <property type="molecule type" value="Genomic_DNA"/>
</dbReference>
<comment type="caution">
    <text evidence="3">The sequence shown here is derived from an EMBL/GenBank/DDBJ whole genome shotgun (WGS) entry which is preliminary data.</text>
</comment>
<dbReference type="GO" id="GO:0006508">
    <property type="term" value="P:proteolysis"/>
    <property type="evidence" value="ECO:0007669"/>
    <property type="project" value="UniProtKB-KW"/>
</dbReference>